<reference evidence="2 4" key="2">
    <citation type="journal article" date="2013" name="Nature">
        <title>Insights into bilaterian evolution from three spiralian genomes.</title>
        <authorList>
            <person name="Simakov O."/>
            <person name="Marletaz F."/>
            <person name="Cho S.J."/>
            <person name="Edsinger-Gonzales E."/>
            <person name="Havlak P."/>
            <person name="Hellsten U."/>
            <person name="Kuo D.H."/>
            <person name="Larsson T."/>
            <person name="Lv J."/>
            <person name="Arendt D."/>
            <person name="Savage R."/>
            <person name="Osoegawa K."/>
            <person name="de Jong P."/>
            <person name="Grimwood J."/>
            <person name="Chapman J.A."/>
            <person name="Shapiro H."/>
            <person name="Aerts A."/>
            <person name="Otillar R.P."/>
            <person name="Terry A.Y."/>
            <person name="Boore J.L."/>
            <person name="Grigoriev I.V."/>
            <person name="Lindberg D.R."/>
            <person name="Seaver E.C."/>
            <person name="Weisblat D.A."/>
            <person name="Putnam N.H."/>
            <person name="Rokhsar D.S."/>
        </authorList>
    </citation>
    <scope>NUCLEOTIDE SEQUENCE</scope>
    <source>
        <strain evidence="2 4">I ESC-2004</strain>
    </source>
</reference>
<dbReference type="GO" id="GO:0006397">
    <property type="term" value="P:mRNA processing"/>
    <property type="evidence" value="ECO:0007669"/>
    <property type="project" value="InterPro"/>
</dbReference>
<sequence>MGSFPLFRTKNTPERSNLAFERVANGSENESFLRLSDVEIMVVEDDSVKKRFNNLVSSCSELVLEELLKERLDLETLENIGLLQSKSLFQQKYVKTKTKLYYKQQKFNLLREESEGYSKLITELNQDPSLLHKEKVLENIMSLIGCFNLDPNRVLDIILEAFECRPELDQFFVSLLQAYMSDRDTLCHVLGFKFHFYQDAGGAQTPSSLYNVAASMLSHNLLDLDKLYPH</sequence>
<dbReference type="GO" id="GO:0006406">
    <property type="term" value="P:mRNA export from nucleus"/>
    <property type="evidence" value="ECO:0007669"/>
    <property type="project" value="InterPro"/>
</dbReference>
<organism evidence="2">
    <name type="scientific">Capitella teleta</name>
    <name type="common">Polychaete worm</name>
    <dbReference type="NCBI Taxonomy" id="283909"/>
    <lineage>
        <taxon>Eukaryota</taxon>
        <taxon>Metazoa</taxon>
        <taxon>Spiralia</taxon>
        <taxon>Lophotrochozoa</taxon>
        <taxon>Annelida</taxon>
        <taxon>Polychaeta</taxon>
        <taxon>Sedentaria</taxon>
        <taxon>Scolecida</taxon>
        <taxon>Capitellidae</taxon>
        <taxon>Capitella</taxon>
    </lineage>
</organism>
<dbReference type="InterPro" id="IPR032302">
    <property type="entry name" value="THOC2_N"/>
</dbReference>
<feature type="non-terminal residue" evidence="2">
    <location>
        <position position="230"/>
    </location>
</feature>
<dbReference type="Pfam" id="PF16134">
    <property type="entry name" value="THOC2_N"/>
    <property type="match status" value="1"/>
</dbReference>
<dbReference type="EMBL" id="AMQN01009154">
    <property type="status" value="NOT_ANNOTATED_CDS"/>
    <property type="molecule type" value="Genomic_DNA"/>
</dbReference>
<evidence type="ECO:0000313" key="3">
    <source>
        <dbReference type="EnsemblMetazoa" id="CapteP200906"/>
    </source>
</evidence>
<proteinExistence type="predicted"/>
<dbReference type="GO" id="GO:0003729">
    <property type="term" value="F:mRNA binding"/>
    <property type="evidence" value="ECO:0007669"/>
    <property type="project" value="TreeGrafter"/>
</dbReference>
<dbReference type="OrthoDB" id="29024at2759"/>
<reference evidence="3" key="3">
    <citation type="submission" date="2015-06" db="UniProtKB">
        <authorList>
            <consortium name="EnsemblMetazoa"/>
        </authorList>
    </citation>
    <scope>IDENTIFICATION</scope>
</reference>
<dbReference type="EMBL" id="KB304756">
    <property type="protein sequence ID" value="ELU01724.1"/>
    <property type="molecule type" value="Genomic_DNA"/>
</dbReference>
<accession>R7U6W0</accession>
<dbReference type="PANTHER" id="PTHR21597:SF0">
    <property type="entry name" value="THO COMPLEX SUBUNIT 2"/>
    <property type="match status" value="1"/>
</dbReference>
<evidence type="ECO:0000313" key="2">
    <source>
        <dbReference type="EMBL" id="ELU01724.1"/>
    </source>
</evidence>
<evidence type="ECO:0000259" key="1">
    <source>
        <dbReference type="Pfam" id="PF16134"/>
    </source>
</evidence>
<dbReference type="GO" id="GO:0000445">
    <property type="term" value="C:THO complex part of transcription export complex"/>
    <property type="evidence" value="ECO:0007669"/>
    <property type="project" value="TreeGrafter"/>
</dbReference>
<dbReference type="EnsemblMetazoa" id="CapteT200906">
    <property type="protein sequence ID" value="CapteP200906"/>
    <property type="gene ID" value="CapteG200906"/>
</dbReference>
<dbReference type="STRING" id="283909.R7U6W0"/>
<dbReference type="PANTHER" id="PTHR21597">
    <property type="entry name" value="THO2 PROTEIN"/>
    <property type="match status" value="1"/>
</dbReference>
<name>R7U6W0_CAPTE</name>
<evidence type="ECO:0000313" key="4">
    <source>
        <dbReference type="Proteomes" id="UP000014760"/>
    </source>
</evidence>
<dbReference type="AlphaFoldDB" id="R7U6W0"/>
<protein>
    <recommendedName>
        <fullName evidence="1">THO complex subunit 2 N-terminal domain-containing protein</fullName>
    </recommendedName>
</protein>
<feature type="domain" description="THO complex subunit 2 N-terminal" evidence="1">
    <location>
        <begin position="40"/>
        <end position="230"/>
    </location>
</feature>
<dbReference type="Proteomes" id="UP000014760">
    <property type="component" value="Unassembled WGS sequence"/>
</dbReference>
<gene>
    <name evidence="2" type="ORF">CAPTEDRAFT_200906</name>
</gene>
<reference evidence="4" key="1">
    <citation type="submission" date="2012-12" db="EMBL/GenBank/DDBJ databases">
        <authorList>
            <person name="Hellsten U."/>
            <person name="Grimwood J."/>
            <person name="Chapman J.A."/>
            <person name="Shapiro H."/>
            <person name="Aerts A."/>
            <person name="Otillar R.P."/>
            <person name="Terry A.Y."/>
            <person name="Boore J.L."/>
            <person name="Simakov O."/>
            <person name="Marletaz F."/>
            <person name="Cho S.-J."/>
            <person name="Edsinger-Gonzales E."/>
            <person name="Havlak P."/>
            <person name="Kuo D.-H."/>
            <person name="Larsson T."/>
            <person name="Lv J."/>
            <person name="Arendt D."/>
            <person name="Savage R."/>
            <person name="Osoegawa K."/>
            <person name="de Jong P."/>
            <person name="Lindberg D.R."/>
            <person name="Seaver E.C."/>
            <person name="Weisblat D.A."/>
            <person name="Putnam N.H."/>
            <person name="Grigoriev I.V."/>
            <person name="Rokhsar D.S."/>
        </authorList>
    </citation>
    <scope>NUCLEOTIDE SEQUENCE</scope>
    <source>
        <strain evidence="4">I ESC-2004</strain>
    </source>
</reference>
<keyword evidence="4" id="KW-1185">Reference proteome</keyword>
<dbReference type="InterPro" id="IPR040007">
    <property type="entry name" value="Tho2"/>
</dbReference>
<dbReference type="HOGENOM" id="CLU_1207403_0_0_1"/>